<feature type="domain" description="MoaB/Mog" evidence="8">
    <location>
        <begin position="185"/>
        <end position="323"/>
    </location>
</feature>
<evidence type="ECO:0000256" key="2">
    <source>
        <dbReference type="ARBA" id="ARBA00005046"/>
    </source>
</evidence>
<organism evidence="9 10">
    <name type="scientific">Propioniciclava soli</name>
    <dbReference type="NCBI Taxonomy" id="2775081"/>
    <lineage>
        <taxon>Bacteria</taxon>
        <taxon>Bacillati</taxon>
        <taxon>Actinomycetota</taxon>
        <taxon>Actinomycetes</taxon>
        <taxon>Propionibacteriales</taxon>
        <taxon>Propionibacteriaceae</taxon>
        <taxon>Propioniciclava</taxon>
    </lineage>
</organism>
<dbReference type="SUPFAM" id="SSF53218">
    <property type="entry name" value="Molybdenum cofactor biosynthesis proteins"/>
    <property type="match status" value="1"/>
</dbReference>
<dbReference type="InterPro" id="IPR005110">
    <property type="entry name" value="MoeA_linker/N"/>
</dbReference>
<dbReference type="InterPro" id="IPR001453">
    <property type="entry name" value="MoaB/Mog_dom"/>
</dbReference>
<dbReference type="RefSeq" id="WP_342372945.1">
    <property type="nucleotide sequence ID" value="NZ_CP115965.1"/>
</dbReference>
<evidence type="ECO:0000259" key="8">
    <source>
        <dbReference type="SMART" id="SM00852"/>
    </source>
</evidence>
<evidence type="ECO:0000256" key="6">
    <source>
        <dbReference type="ARBA" id="ARBA00047317"/>
    </source>
</evidence>
<dbReference type="SUPFAM" id="SSF63882">
    <property type="entry name" value="MoeA N-terminal region -like"/>
    <property type="match status" value="1"/>
</dbReference>
<dbReference type="InterPro" id="IPR005111">
    <property type="entry name" value="MoeA_C_domain_IV"/>
</dbReference>
<dbReference type="InterPro" id="IPR036135">
    <property type="entry name" value="MoeA_linker/N_sf"/>
</dbReference>
<name>A0ABZ3CBM8_9ACTN</name>
<dbReference type="EMBL" id="CP115965">
    <property type="protein sequence ID" value="WZW99170.1"/>
    <property type="molecule type" value="Genomic_DNA"/>
</dbReference>
<keyword evidence="7" id="KW-0808">Transferase</keyword>
<evidence type="ECO:0000313" key="10">
    <source>
        <dbReference type="Proteomes" id="UP001434337"/>
    </source>
</evidence>
<dbReference type="PANTHER" id="PTHR10192:SF5">
    <property type="entry name" value="GEPHYRIN"/>
    <property type="match status" value="1"/>
</dbReference>
<comment type="pathway">
    <text evidence="2 7">Cofactor biosynthesis; molybdopterin biosynthesis.</text>
</comment>
<dbReference type="CDD" id="cd00887">
    <property type="entry name" value="MoeA"/>
    <property type="match status" value="1"/>
</dbReference>
<keyword evidence="10" id="KW-1185">Reference proteome</keyword>
<dbReference type="Gene3D" id="2.170.190.11">
    <property type="entry name" value="Molybdopterin biosynthesis moea protein, domain 3"/>
    <property type="match status" value="1"/>
</dbReference>
<dbReference type="InterPro" id="IPR036688">
    <property type="entry name" value="MoeA_C_domain_IV_sf"/>
</dbReference>
<keyword evidence="5 7" id="KW-0501">Molybdenum cofactor biosynthesis</keyword>
<dbReference type="Gene3D" id="3.90.105.10">
    <property type="entry name" value="Molybdopterin biosynthesis moea protein, domain 2"/>
    <property type="match status" value="1"/>
</dbReference>
<evidence type="ECO:0000256" key="7">
    <source>
        <dbReference type="RuleBase" id="RU365090"/>
    </source>
</evidence>
<dbReference type="Pfam" id="PF00994">
    <property type="entry name" value="MoCF_biosynth"/>
    <property type="match status" value="1"/>
</dbReference>
<evidence type="ECO:0000256" key="4">
    <source>
        <dbReference type="ARBA" id="ARBA00022505"/>
    </source>
</evidence>
<protein>
    <recommendedName>
        <fullName evidence="7">Molybdopterin molybdenumtransferase</fullName>
        <ecNumber evidence="7">2.10.1.1</ecNumber>
    </recommendedName>
</protein>
<keyword evidence="7" id="KW-0479">Metal-binding</keyword>
<dbReference type="SUPFAM" id="SSF63867">
    <property type="entry name" value="MoeA C-terminal domain-like"/>
    <property type="match status" value="1"/>
</dbReference>
<dbReference type="Gene3D" id="3.40.980.10">
    <property type="entry name" value="MoaB/Mog-like domain"/>
    <property type="match status" value="1"/>
</dbReference>
<keyword evidence="7" id="KW-0460">Magnesium</keyword>
<proteinExistence type="inferred from homology"/>
<keyword evidence="4 7" id="KW-0500">Molybdenum</keyword>
<evidence type="ECO:0000313" key="9">
    <source>
        <dbReference type="EMBL" id="WZW99170.1"/>
    </source>
</evidence>
<reference evidence="9 10" key="1">
    <citation type="journal article" date="2023" name="Environ Microbiome">
        <title>A coral-associated actinobacterium mitigates coral bleaching under heat stress.</title>
        <authorList>
            <person name="Li J."/>
            <person name="Zou Y."/>
            <person name="Li Q."/>
            <person name="Zhang J."/>
            <person name="Bourne D.G."/>
            <person name="Lyu Y."/>
            <person name="Liu C."/>
            <person name="Zhang S."/>
        </authorList>
    </citation>
    <scope>NUCLEOTIDE SEQUENCE [LARGE SCALE GENOMIC DNA]</scope>
    <source>
        <strain evidence="9 10">SCSIO 13291</strain>
    </source>
</reference>
<comment type="cofactor">
    <cofactor evidence="7">
        <name>Mg(2+)</name>
        <dbReference type="ChEBI" id="CHEBI:18420"/>
    </cofactor>
</comment>
<dbReference type="SMART" id="SM00852">
    <property type="entry name" value="MoCF_biosynth"/>
    <property type="match status" value="1"/>
</dbReference>
<evidence type="ECO:0000256" key="5">
    <source>
        <dbReference type="ARBA" id="ARBA00023150"/>
    </source>
</evidence>
<gene>
    <name evidence="9" type="ORF">PCC79_02910</name>
</gene>
<accession>A0ABZ3CBM8</accession>
<dbReference type="Gene3D" id="2.40.340.10">
    <property type="entry name" value="MoeA, C-terminal, domain IV"/>
    <property type="match status" value="1"/>
</dbReference>
<dbReference type="Pfam" id="PF03454">
    <property type="entry name" value="MoeA_C"/>
    <property type="match status" value="1"/>
</dbReference>
<dbReference type="InterPro" id="IPR038987">
    <property type="entry name" value="MoeA-like"/>
</dbReference>
<sequence length="409" mass="41755">MALTNTRALLTVEEYLAEVLALIEPFGAADVDELPLREAAGRTLAAPVVARGDVPAFANSAMDGFAVRSADLAPPTVLRIDAEVLAGSSADPAFGPGACVRIMTGAPLPTAADAVVPVEQTTLLPQGVRIDAPVAAGQHVRAAGEDVRQGAMVLDAGVRLGARTLSAAAGAGHATVRVVRRPRVGVIATGDELVPPGGDLGRGQIFESNATFLAAALTRDGGEATVLPAVRDTDAALAGALDGLAATCDLVVVSGGVSVGDADVTRIVLERAGARFRHVRLQPGKPQGWARWGGRGLPVIALPGNPLSAAVSYETFVAPVLDRFHRRPTPAWTPAVAAAAWSSPAGRRQLVPVLLDVDASGRQLVRPAHRHGSASHMITSLAAADALAAVAEDVTAVAVGDLVAIRRLP</sequence>
<comment type="similarity">
    <text evidence="3 7">Belongs to the MoeA family.</text>
</comment>
<dbReference type="InterPro" id="IPR036425">
    <property type="entry name" value="MoaB/Mog-like_dom_sf"/>
</dbReference>
<comment type="function">
    <text evidence="1 7">Catalyzes the insertion of molybdate into adenylated molybdopterin with the concomitant release of AMP.</text>
</comment>
<evidence type="ECO:0000256" key="3">
    <source>
        <dbReference type="ARBA" id="ARBA00010763"/>
    </source>
</evidence>
<dbReference type="Proteomes" id="UP001434337">
    <property type="component" value="Chromosome"/>
</dbReference>
<dbReference type="PANTHER" id="PTHR10192">
    <property type="entry name" value="MOLYBDOPTERIN BIOSYNTHESIS PROTEIN"/>
    <property type="match status" value="1"/>
</dbReference>
<dbReference type="Pfam" id="PF03453">
    <property type="entry name" value="MoeA_N"/>
    <property type="match status" value="1"/>
</dbReference>
<dbReference type="NCBIfam" id="NF045515">
    <property type="entry name" value="Glp_gephyrin"/>
    <property type="match status" value="1"/>
</dbReference>
<comment type="catalytic activity">
    <reaction evidence="6">
        <text>adenylyl-molybdopterin + molybdate = Mo-molybdopterin + AMP + H(+)</text>
        <dbReference type="Rhea" id="RHEA:35047"/>
        <dbReference type="ChEBI" id="CHEBI:15378"/>
        <dbReference type="ChEBI" id="CHEBI:36264"/>
        <dbReference type="ChEBI" id="CHEBI:62727"/>
        <dbReference type="ChEBI" id="CHEBI:71302"/>
        <dbReference type="ChEBI" id="CHEBI:456215"/>
        <dbReference type="EC" id="2.10.1.1"/>
    </reaction>
</comment>
<evidence type="ECO:0000256" key="1">
    <source>
        <dbReference type="ARBA" id="ARBA00002901"/>
    </source>
</evidence>
<dbReference type="EC" id="2.10.1.1" evidence="7"/>